<keyword evidence="4 7" id="KW-1133">Transmembrane helix</keyword>
<dbReference type="GO" id="GO:0043190">
    <property type="term" value="C:ATP-binding cassette (ABC) transporter complex"/>
    <property type="evidence" value="ECO:0007669"/>
    <property type="project" value="InterPro"/>
</dbReference>
<dbReference type="GO" id="GO:0010043">
    <property type="term" value="P:response to zinc ion"/>
    <property type="evidence" value="ECO:0007669"/>
    <property type="project" value="TreeGrafter"/>
</dbReference>
<keyword evidence="3 6" id="KW-0812">Transmembrane</keyword>
<dbReference type="InterPro" id="IPR001626">
    <property type="entry name" value="ABC_TroCD"/>
</dbReference>
<dbReference type="AlphaFoldDB" id="A0A5K7YM67"/>
<dbReference type="Gene3D" id="1.10.3470.10">
    <property type="entry name" value="ABC transporter involved in vitamin B12 uptake, BtuC"/>
    <property type="match status" value="1"/>
</dbReference>
<feature type="transmembrane region" description="Helical" evidence="7">
    <location>
        <begin position="215"/>
        <end position="236"/>
    </location>
</feature>
<dbReference type="SUPFAM" id="SSF81345">
    <property type="entry name" value="ABC transporter involved in vitamin B12 uptake, BtuC"/>
    <property type="match status" value="1"/>
</dbReference>
<evidence type="ECO:0000256" key="4">
    <source>
        <dbReference type="ARBA" id="ARBA00022989"/>
    </source>
</evidence>
<feature type="transmembrane region" description="Helical" evidence="7">
    <location>
        <begin position="188"/>
        <end position="208"/>
    </location>
</feature>
<dbReference type="GO" id="GO:0055085">
    <property type="term" value="P:transmembrane transport"/>
    <property type="evidence" value="ECO:0007669"/>
    <property type="project" value="InterPro"/>
</dbReference>
<dbReference type="Proteomes" id="UP000427906">
    <property type="component" value="Chromosome"/>
</dbReference>
<keyword evidence="5 7" id="KW-0472">Membrane</keyword>
<evidence type="ECO:0000256" key="3">
    <source>
        <dbReference type="ARBA" id="ARBA00022692"/>
    </source>
</evidence>
<evidence type="ECO:0000256" key="5">
    <source>
        <dbReference type="ARBA" id="ARBA00023136"/>
    </source>
</evidence>
<sequence length="289" mass="31225">MIDALQFEFMRNALAAGLLASIICGIMGTLVVVNRIVFLSGGIAHAAYGGIGLAFYFGWPYLAGTLGFSMGAAMLMAAVTLKARHRADTIIGVIWALGMACGIILIDLSPGYNVDLMSYLFGSILTVPDADLWIMVVMGLFIVGLVAVYYKDLLALSYDEEFARIRGVPVTALYFMLIGMLAVTVVMVIQVVGLILVIALLTIPPFIMEKHANSLLQMMVGSSVLGVVFTVAGLWISYAFDLTSGASIIMVAGLFFFLNLMVERLSPVRRETAPSWNRKENTAVDSQRS</sequence>
<feature type="transmembrane region" description="Helical" evidence="7">
    <location>
        <begin position="90"/>
        <end position="112"/>
    </location>
</feature>
<feature type="transmembrane region" description="Helical" evidence="7">
    <location>
        <begin position="162"/>
        <end position="182"/>
    </location>
</feature>
<dbReference type="CDD" id="cd06550">
    <property type="entry name" value="TM_ABC_iron-siderophores_like"/>
    <property type="match status" value="1"/>
</dbReference>
<dbReference type="InterPro" id="IPR037294">
    <property type="entry name" value="ABC_BtuC-like"/>
</dbReference>
<keyword evidence="6" id="KW-0813">Transport</keyword>
<name>A0A5K7YM67_9BACT</name>
<reference evidence="8 9" key="1">
    <citation type="submission" date="2019-11" db="EMBL/GenBank/DDBJ databases">
        <title>Comparative genomics of hydrocarbon-degrading Desulfosarcina strains.</title>
        <authorList>
            <person name="Watanabe M."/>
            <person name="Kojima H."/>
            <person name="Fukui M."/>
        </authorList>
    </citation>
    <scope>NUCLEOTIDE SEQUENCE [LARGE SCALE GENOMIC DNA]</scope>
    <source>
        <strain evidence="8 9">PL12</strain>
    </source>
</reference>
<feature type="transmembrane region" description="Helical" evidence="7">
    <location>
        <begin position="132"/>
        <end position="150"/>
    </location>
</feature>
<dbReference type="PANTHER" id="PTHR30477:SF18">
    <property type="entry name" value="METAL TRANSPORT SYSTEM MEMBRANE PROTEIN CT_417-RELATED"/>
    <property type="match status" value="1"/>
</dbReference>
<keyword evidence="9" id="KW-1185">Reference proteome</keyword>
<accession>A0A5K7YM67</accession>
<gene>
    <name evidence="8" type="ORF">DSCA_38480</name>
</gene>
<evidence type="ECO:0000313" key="8">
    <source>
        <dbReference type="EMBL" id="BBO69918.1"/>
    </source>
</evidence>
<dbReference type="RefSeq" id="WP_155317905.1">
    <property type="nucleotide sequence ID" value="NZ_AP021874.1"/>
</dbReference>
<dbReference type="Pfam" id="PF00950">
    <property type="entry name" value="ABC-3"/>
    <property type="match status" value="1"/>
</dbReference>
<proteinExistence type="inferred from homology"/>
<comment type="similarity">
    <text evidence="2 6">Belongs to the ABC-3 integral membrane protein family.</text>
</comment>
<evidence type="ECO:0000256" key="2">
    <source>
        <dbReference type="ARBA" id="ARBA00008034"/>
    </source>
</evidence>
<comment type="subcellular location">
    <subcellularLocation>
        <location evidence="6">Cell membrane</location>
        <topology evidence="6">Multi-pass membrane protein</topology>
    </subcellularLocation>
    <subcellularLocation>
        <location evidence="1">Membrane</location>
        <topology evidence="1">Multi-pass membrane protein</topology>
    </subcellularLocation>
</comment>
<evidence type="ECO:0000313" key="9">
    <source>
        <dbReference type="Proteomes" id="UP000427906"/>
    </source>
</evidence>
<feature type="transmembrane region" description="Helical" evidence="7">
    <location>
        <begin position="53"/>
        <end position="78"/>
    </location>
</feature>
<protein>
    <submittedName>
        <fullName evidence="8">Membrane protein</fullName>
    </submittedName>
</protein>
<feature type="transmembrane region" description="Helical" evidence="7">
    <location>
        <begin position="12"/>
        <end position="33"/>
    </location>
</feature>
<evidence type="ECO:0000256" key="7">
    <source>
        <dbReference type="SAM" id="Phobius"/>
    </source>
</evidence>
<evidence type="ECO:0000256" key="6">
    <source>
        <dbReference type="RuleBase" id="RU003943"/>
    </source>
</evidence>
<dbReference type="OrthoDB" id="9798540at2"/>
<organism evidence="8 9">
    <name type="scientific">Desulfosarcina alkanivorans</name>
    <dbReference type="NCBI Taxonomy" id="571177"/>
    <lineage>
        <taxon>Bacteria</taxon>
        <taxon>Pseudomonadati</taxon>
        <taxon>Thermodesulfobacteriota</taxon>
        <taxon>Desulfobacteria</taxon>
        <taxon>Desulfobacterales</taxon>
        <taxon>Desulfosarcinaceae</taxon>
        <taxon>Desulfosarcina</taxon>
    </lineage>
</organism>
<dbReference type="PANTHER" id="PTHR30477">
    <property type="entry name" value="ABC-TRANSPORTER METAL-BINDING PROTEIN"/>
    <property type="match status" value="1"/>
</dbReference>
<feature type="transmembrane region" description="Helical" evidence="7">
    <location>
        <begin position="242"/>
        <end position="262"/>
    </location>
</feature>
<dbReference type="KEGG" id="dalk:DSCA_38480"/>
<dbReference type="EMBL" id="AP021874">
    <property type="protein sequence ID" value="BBO69918.1"/>
    <property type="molecule type" value="Genomic_DNA"/>
</dbReference>
<evidence type="ECO:0000256" key="1">
    <source>
        <dbReference type="ARBA" id="ARBA00004141"/>
    </source>
</evidence>